<evidence type="ECO:0000313" key="3">
    <source>
        <dbReference type="EMBL" id="CAD7811767.1"/>
    </source>
</evidence>
<keyword evidence="3" id="KW-0251">Elongation factor</keyword>
<organism evidence="3 4">
    <name type="scientific">Chryseobacterium aquaeductus</name>
    <dbReference type="NCBI Taxonomy" id="2675056"/>
    <lineage>
        <taxon>Bacteria</taxon>
        <taxon>Pseudomonadati</taxon>
        <taxon>Bacteroidota</taxon>
        <taxon>Flavobacteriia</taxon>
        <taxon>Flavobacteriales</taxon>
        <taxon>Weeksellaceae</taxon>
        <taxon>Chryseobacterium group</taxon>
        <taxon>Chryseobacterium</taxon>
    </lineage>
</organism>
<protein>
    <submittedName>
        <fullName evidence="3">Elongation factor Tu</fullName>
    </submittedName>
</protein>
<reference evidence="3" key="1">
    <citation type="submission" date="2020-12" db="EMBL/GenBank/DDBJ databases">
        <authorList>
            <person name="Rodrigo-Torres L."/>
            <person name="Arahal R. D."/>
            <person name="Lucena T."/>
        </authorList>
    </citation>
    <scope>NUCLEOTIDE SEQUENCE</scope>
    <source>
        <strain evidence="3">CECT 9390</strain>
    </source>
</reference>
<dbReference type="SUPFAM" id="SSF50465">
    <property type="entry name" value="EF-Tu/eEF-1alpha/eIF2-gamma C-terminal domain"/>
    <property type="match status" value="1"/>
</dbReference>
<evidence type="ECO:0000256" key="1">
    <source>
        <dbReference type="ARBA" id="ARBA00022741"/>
    </source>
</evidence>
<keyword evidence="1" id="KW-0547">Nucleotide-binding</keyword>
<dbReference type="AlphaFoldDB" id="A0A9N8MIB6"/>
<comment type="caution">
    <text evidence="3">The sequence shown here is derived from an EMBL/GenBank/DDBJ whole genome shotgun (WGS) entry which is preliminary data.</text>
</comment>
<evidence type="ECO:0000313" key="4">
    <source>
        <dbReference type="Proteomes" id="UP000662618"/>
    </source>
</evidence>
<dbReference type="Gene3D" id="2.40.30.10">
    <property type="entry name" value="Translation factors"/>
    <property type="match status" value="1"/>
</dbReference>
<keyword evidence="2" id="KW-0342">GTP-binding</keyword>
<sequence length="110" mass="12570">MKIKFHFAALLTFLSEKESSKTTPVSSGYRCDIKFPFDLVLHTARLHFPETDLVYPDDTVNTEMTMLKNAEITKKIYEGLDFDFYEGTQLMGHGIVTKMISQTSNDHSVD</sequence>
<name>A0A9N8MIB6_9FLAO</name>
<gene>
    <name evidence="3" type="primary">tuf_3</name>
    <name evidence="3" type="ORF">CHRY9390_02412</name>
</gene>
<keyword evidence="4" id="KW-1185">Reference proteome</keyword>
<dbReference type="Proteomes" id="UP000662618">
    <property type="component" value="Unassembled WGS sequence"/>
</dbReference>
<dbReference type="GO" id="GO:0003746">
    <property type="term" value="F:translation elongation factor activity"/>
    <property type="evidence" value="ECO:0007669"/>
    <property type="project" value="UniProtKB-KW"/>
</dbReference>
<keyword evidence="3" id="KW-0648">Protein biosynthesis</keyword>
<evidence type="ECO:0000256" key="2">
    <source>
        <dbReference type="ARBA" id="ARBA00023134"/>
    </source>
</evidence>
<dbReference type="EMBL" id="CAJIMS010000001">
    <property type="protein sequence ID" value="CAD7811767.1"/>
    <property type="molecule type" value="Genomic_DNA"/>
</dbReference>
<proteinExistence type="predicted"/>
<dbReference type="InterPro" id="IPR009001">
    <property type="entry name" value="Transl_elong_EF1A/Init_IF2_C"/>
</dbReference>
<dbReference type="GO" id="GO:0005525">
    <property type="term" value="F:GTP binding"/>
    <property type="evidence" value="ECO:0007669"/>
    <property type="project" value="UniProtKB-KW"/>
</dbReference>
<dbReference type="RefSeq" id="WP_162088683.1">
    <property type="nucleotide sequence ID" value="NZ_CAJIMS010000001.1"/>
</dbReference>
<accession>A0A9N8MIB6</accession>